<dbReference type="Gene3D" id="3.30.530.20">
    <property type="match status" value="1"/>
</dbReference>
<dbReference type="KEGG" id="fri:FraEuI1c_6451"/>
<dbReference type="Proteomes" id="UP000002484">
    <property type="component" value="Chromosome"/>
</dbReference>
<keyword evidence="4" id="KW-1185">Reference proteome</keyword>
<feature type="region of interest" description="Disordered" evidence="1">
    <location>
        <begin position="1"/>
        <end position="32"/>
    </location>
</feature>
<dbReference type="RefSeq" id="WP_013427545.1">
    <property type="nucleotide sequence ID" value="NC_014666.1"/>
</dbReference>
<feature type="domain" description="Coenzyme Q-binding protein COQ10 START" evidence="2">
    <location>
        <begin position="175"/>
        <end position="296"/>
    </location>
</feature>
<dbReference type="InterPro" id="IPR047137">
    <property type="entry name" value="ORF3"/>
</dbReference>
<dbReference type="SUPFAM" id="SSF55961">
    <property type="entry name" value="Bet v1-like"/>
    <property type="match status" value="1"/>
</dbReference>
<organism evidence="3 4">
    <name type="scientific">Pseudofrankia inefficax (strain DSM 45817 / CECT 9037 / DDB 130130 / EuI1c)</name>
    <name type="common">Frankia inefficax</name>
    <dbReference type="NCBI Taxonomy" id="298654"/>
    <lineage>
        <taxon>Bacteria</taxon>
        <taxon>Bacillati</taxon>
        <taxon>Actinomycetota</taxon>
        <taxon>Actinomycetes</taxon>
        <taxon>Frankiales</taxon>
        <taxon>Frankiaceae</taxon>
        <taxon>Pseudofrankia</taxon>
    </lineage>
</organism>
<dbReference type="EMBL" id="CP002299">
    <property type="protein sequence ID" value="ADP84432.1"/>
    <property type="molecule type" value="Genomic_DNA"/>
</dbReference>
<feature type="compositionally biased region" description="Low complexity" evidence="1">
    <location>
        <begin position="13"/>
        <end position="28"/>
    </location>
</feature>
<feature type="region of interest" description="Disordered" evidence="1">
    <location>
        <begin position="310"/>
        <end position="333"/>
    </location>
</feature>
<evidence type="ECO:0000313" key="4">
    <source>
        <dbReference type="Proteomes" id="UP000002484"/>
    </source>
</evidence>
<dbReference type="InParanoid" id="E3J768"/>
<name>E3J768_PSEI1</name>
<evidence type="ECO:0000313" key="3">
    <source>
        <dbReference type="EMBL" id="ADP84432.1"/>
    </source>
</evidence>
<dbReference type="PANTHER" id="PTHR33824:SF7">
    <property type="entry name" value="POLYKETIDE CYCLASE_DEHYDRASE AND LIPID TRANSPORT SUPERFAMILY PROTEIN"/>
    <property type="match status" value="1"/>
</dbReference>
<proteinExistence type="predicted"/>
<accession>E3J768</accession>
<dbReference type="eggNOG" id="COG5637">
    <property type="taxonomic scope" value="Bacteria"/>
</dbReference>
<evidence type="ECO:0000259" key="2">
    <source>
        <dbReference type="Pfam" id="PF03364"/>
    </source>
</evidence>
<dbReference type="HOGENOM" id="CLU_068026_0_0_11"/>
<evidence type="ECO:0000256" key="1">
    <source>
        <dbReference type="SAM" id="MobiDB-lite"/>
    </source>
</evidence>
<dbReference type="OrthoDB" id="3695445at2"/>
<dbReference type="InterPro" id="IPR023393">
    <property type="entry name" value="START-like_dom_sf"/>
</dbReference>
<dbReference type="STRING" id="298654.FraEuI1c_6451"/>
<dbReference type="PANTHER" id="PTHR33824">
    <property type="entry name" value="POLYKETIDE CYCLASE/DEHYDRASE AND LIPID TRANSPORT SUPERFAMILY PROTEIN"/>
    <property type="match status" value="1"/>
</dbReference>
<dbReference type="AlphaFoldDB" id="E3J768"/>
<gene>
    <name evidence="3" type="ordered locus">FraEuI1c_6451</name>
</gene>
<sequence>MNTRLPHHDGQFPSSASSRSGQASQPGRPGAESLRSALGWFSLGLGAAEISAPHSLARTLGVHNSATNRSILRLFGVREVSAGVGVFVSRRPARALWGRVAGDVLDLSALGLALSRYRLHPRSAARLSVATAAVVGCTVLDVIAACKQAAMTEAERRTGGNRRPVHGTATATIRRSPAELYKAWHDFERLPRFMYHLDSVRVVDGHSHWKAKGPAGTHVEWDAEVVEDRPDTLIAWRSVNGSQIDNAGCVRFVPAPGDRGTEVHVSLDYHAPGGPAAVAVAKLLGEEPGQQIADDLRRFKQIMEVGEIVRSEGSPAGARASNQLHQRPAQPIG</sequence>
<dbReference type="Pfam" id="PF03364">
    <property type="entry name" value="Polyketide_cyc"/>
    <property type="match status" value="1"/>
</dbReference>
<protein>
    <submittedName>
        <fullName evidence="3">Cyclase/dehydrase</fullName>
    </submittedName>
</protein>
<dbReference type="InterPro" id="IPR005031">
    <property type="entry name" value="COQ10_START"/>
</dbReference>
<feature type="compositionally biased region" description="Basic and acidic residues" evidence="1">
    <location>
        <begin position="1"/>
        <end position="10"/>
    </location>
</feature>
<reference evidence="3 4" key="1">
    <citation type="submission" date="2010-10" db="EMBL/GenBank/DDBJ databases">
        <title>Complete sequence of Frankia sp. EuI1c.</title>
        <authorList>
            <consortium name="US DOE Joint Genome Institute"/>
            <person name="Lucas S."/>
            <person name="Copeland A."/>
            <person name="Lapidus A."/>
            <person name="Cheng J.-F."/>
            <person name="Bruce D."/>
            <person name="Goodwin L."/>
            <person name="Pitluck S."/>
            <person name="Chertkov O."/>
            <person name="Detter J.C."/>
            <person name="Han C."/>
            <person name="Tapia R."/>
            <person name="Land M."/>
            <person name="Hauser L."/>
            <person name="Jeffries C."/>
            <person name="Kyrpides N."/>
            <person name="Ivanova N."/>
            <person name="Mikhailova N."/>
            <person name="Beauchemin N."/>
            <person name="Sen A."/>
            <person name="Sur S.A."/>
            <person name="Gtari M."/>
            <person name="Wall L."/>
            <person name="Tisa L."/>
            <person name="Woyke T."/>
        </authorList>
    </citation>
    <scope>NUCLEOTIDE SEQUENCE [LARGE SCALE GENOMIC DNA]</scope>
    <source>
        <strain evidence="4">DSM 45817 / CECT 9037 / EuI1c</strain>
    </source>
</reference>
<dbReference type="CDD" id="cd07817">
    <property type="entry name" value="SRPBCC_8"/>
    <property type="match status" value="1"/>
</dbReference>